<dbReference type="OrthoDB" id="7870919at2759"/>
<keyword evidence="4" id="KW-1185">Reference proteome</keyword>
<keyword evidence="1" id="KW-0175">Coiled coil</keyword>
<dbReference type="EMBL" id="CH954177">
    <property type="protein sequence ID" value="EDV57914.2"/>
    <property type="molecule type" value="Genomic_DNA"/>
</dbReference>
<gene>
    <name evidence="3" type="primary">Dere\GG24276</name>
    <name evidence="3" type="synonym">dere_GLEANR_9019</name>
    <name evidence="3" type="synonym">GG24276</name>
    <name evidence="3" type="ORF">Dere_GG24276</name>
</gene>
<evidence type="ECO:0000313" key="4">
    <source>
        <dbReference type="Proteomes" id="UP000008711"/>
    </source>
</evidence>
<protein>
    <recommendedName>
        <fullName evidence="2">GP-PDE domain-containing protein</fullName>
    </recommendedName>
</protein>
<dbReference type="InterPro" id="IPR004315">
    <property type="entry name" value="Male_ac_gland_sc"/>
</dbReference>
<dbReference type="Proteomes" id="UP000008711">
    <property type="component" value="Unassembled WGS sequence"/>
</dbReference>
<dbReference type="AlphaFoldDB" id="B3N584"/>
<accession>B3N584</accession>
<dbReference type="Pfam" id="PF03082">
    <property type="entry name" value="MAGSP"/>
    <property type="match status" value="1"/>
</dbReference>
<evidence type="ECO:0000313" key="3">
    <source>
        <dbReference type="EMBL" id="EDV57914.2"/>
    </source>
</evidence>
<reference evidence="3 4" key="2">
    <citation type="journal article" date="2008" name="Bioinformatics">
        <title>Assembly reconciliation.</title>
        <authorList>
            <person name="Zimin A.V."/>
            <person name="Smith D.R."/>
            <person name="Sutton G."/>
            <person name="Yorke J.A."/>
        </authorList>
    </citation>
    <scope>NUCLEOTIDE SEQUENCE [LARGE SCALE GENOMIC DNA]</scope>
    <source>
        <strain evidence="3 4">TSC#14021-0224.01</strain>
    </source>
</reference>
<sequence>MKKPVKTIQLSQIRTIRVLQQKLALEKSSSSTFRNISVTLMKELDERKSEILKDRQANLDLEIRLNDANRKILELNLELQDARRSVKPCDKKKNLKDLSLTNKQLLEEQIKKNYRNMFVKLMNDLRLTINSSIWKIVNMATNHLVPDIPPNSIRYI</sequence>
<dbReference type="GO" id="GO:0008081">
    <property type="term" value="F:phosphoric diester hydrolase activity"/>
    <property type="evidence" value="ECO:0007669"/>
    <property type="project" value="InterPro"/>
</dbReference>
<dbReference type="PROSITE" id="PS51704">
    <property type="entry name" value="GP_PDE"/>
    <property type="match status" value="1"/>
</dbReference>
<organism evidence="3 4">
    <name type="scientific">Drosophila erecta</name>
    <name type="common">Fruit fly</name>
    <dbReference type="NCBI Taxonomy" id="7220"/>
    <lineage>
        <taxon>Eukaryota</taxon>
        <taxon>Metazoa</taxon>
        <taxon>Ecdysozoa</taxon>
        <taxon>Arthropoda</taxon>
        <taxon>Hexapoda</taxon>
        <taxon>Insecta</taxon>
        <taxon>Pterygota</taxon>
        <taxon>Neoptera</taxon>
        <taxon>Endopterygota</taxon>
        <taxon>Diptera</taxon>
        <taxon>Brachycera</taxon>
        <taxon>Muscomorpha</taxon>
        <taxon>Ephydroidea</taxon>
        <taxon>Drosophilidae</taxon>
        <taxon>Drosophila</taxon>
        <taxon>Sophophora</taxon>
    </lineage>
</organism>
<evidence type="ECO:0000259" key="2">
    <source>
        <dbReference type="PROSITE" id="PS51704"/>
    </source>
</evidence>
<name>B3N584_DROER</name>
<dbReference type="HOGENOM" id="CLU_1162203_0_0_1"/>
<feature type="coiled-coil region" evidence="1">
    <location>
        <begin position="58"/>
        <end position="85"/>
    </location>
</feature>
<reference evidence="3 4" key="1">
    <citation type="journal article" date="2007" name="Nature">
        <title>Evolution of genes and genomes on the Drosophila phylogeny.</title>
        <authorList>
            <consortium name="Drosophila 12 Genomes Consortium"/>
            <person name="Clark A.G."/>
            <person name="Eisen M.B."/>
            <person name="Smith D.R."/>
            <person name="Bergman C.M."/>
            <person name="Oliver B."/>
            <person name="Markow T.A."/>
            <person name="Kaufman T.C."/>
            <person name="Kellis M."/>
            <person name="Gelbart W."/>
            <person name="Iyer V.N."/>
            <person name="Pollard D.A."/>
            <person name="Sackton T.B."/>
            <person name="Larracuente A.M."/>
            <person name="Singh N.D."/>
            <person name="Abad J.P."/>
            <person name="Abt D.N."/>
            <person name="Adryan B."/>
            <person name="Aguade M."/>
            <person name="Akashi H."/>
            <person name="Anderson W.W."/>
            <person name="Aquadro C.F."/>
            <person name="Ardell D.H."/>
            <person name="Arguello R."/>
            <person name="Artieri C.G."/>
            <person name="Barbash D.A."/>
            <person name="Barker D."/>
            <person name="Barsanti P."/>
            <person name="Batterham P."/>
            <person name="Batzoglou S."/>
            <person name="Begun D."/>
            <person name="Bhutkar A."/>
            <person name="Blanco E."/>
            <person name="Bosak S.A."/>
            <person name="Bradley R.K."/>
            <person name="Brand A.D."/>
            <person name="Brent M.R."/>
            <person name="Brooks A.N."/>
            <person name="Brown R.H."/>
            <person name="Butlin R.K."/>
            <person name="Caggese C."/>
            <person name="Calvi B.R."/>
            <person name="Bernardo de Carvalho A."/>
            <person name="Caspi A."/>
            <person name="Castrezana S."/>
            <person name="Celniker S.E."/>
            <person name="Chang J.L."/>
            <person name="Chapple C."/>
            <person name="Chatterji S."/>
            <person name="Chinwalla A."/>
            <person name="Civetta A."/>
            <person name="Clifton S.W."/>
            <person name="Comeron J.M."/>
            <person name="Costello J.C."/>
            <person name="Coyne J.A."/>
            <person name="Daub J."/>
            <person name="David R.G."/>
            <person name="Delcher A.L."/>
            <person name="Delehaunty K."/>
            <person name="Do C.B."/>
            <person name="Ebling H."/>
            <person name="Edwards K."/>
            <person name="Eickbush T."/>
            <person name="Evans J.D."/>
            <person name="Filipski A."/>
            <person name="Findeiss S."/>
            <person name="Freyhult E."/>
            <person name="Fulton L."/>
            <person name="Fulton R."/>
            <person name="Garcia A.C."/>
            <person name="Gardiner A."/>
            <person name="Garfield D.A."/>
            <person name="Garvin B.E."/>
            <person name="Gibson G."/>
            <person name="Gilbert D."/>
            <person name="Gnerre S."/>
            <person name="Godfrey J."/>
            <person name="Good R."/>
            <person name="Gotea V."/>
            <person name="Gravely B."/>
            <person name="Greenberg A.J."/>
            <person name="Griffiths-Jones S."/>
            <person name="Gross S."/>
            <person name="Guigo R."/>
            <person name="Gustafson E.A."/>
            <person name="Haerty W."/>
            <person name="Hahn M.W."/>
            <person name="Halligan D.L."/>
            <person name="Halpern A.L."/>
            <person name="Halter G.M."/>
            <person name="Han M.V."/>
            <person name="Heger A."/>
            <person name="Hillier L."/>
            <person name="Hinrichs A.S."/>
            <person name="Holmes I."/>
            <person name="Hoskins R.A."/>
            <person name="Hubisz M.J."/>
            <person name="Hultmark D."/>
            <person name="Huntley M.A."/>
            <person name="Jaffe D.B."/>
            <person name="Jagadeeshan S."/>
            <person name="Jeck W.R."/>
            <person name="Johnson J."/>
            <person name="Jones C.D."/>
            <person name="Jordan W.C."/>
            <person name="Karpen G.H."/>
            <person name="Kataoka E."/>
            <person name="Keightley P.D."/>
            <person name="Kheradpour P."/>
            <person name="Kirkness E.F."/>
            <person name="Koerich L.B."/>
            <person name="Kristiansen K."/>
            <person name="Kudrna D."/>
            <person name="Kulathinal R.J."/>
            <person name="Kumar S."/>
            <person name="Kwok R."/>
            <person name="Lander E."/>
            <person name="Langley C.H."/>
            <person name="Lapoint R."/>
            <person name="Lazzaro B.P."/>
            <person name="Lee S.J."/>
            <person name="Levesque L."/>
            <person name="Li R."/>
            <person name="Lin C.F."/>
            <person name="Lin M.F."/>
            <person name="Lindblad-Toh K."/>
            <person name="Llopart A."/>
            <person name="Long M."/>
            <person name="Low L."/>
            <person name="Lozovsky E."/>
            <person name="Lu J."/>
            <person name="Luo M."/>
            <person name="Machado C.A."/>
            <person name="Makalowski W."/>
            <person name="Marzo M."/>
            <person name="Matsuda M."/>
            <person name="Matzkin L."/>
            <person name="McAllister B."/>
            <person name="McBride C.S."/>
            <person name="McKernan B."/>
            <person name="McKernan K."/>
            <person name="Mendez-Lago M."/>
            <person name="Minx P."/>
            <person name="Mollenhauer M.U."/>
            <person name="Montooth K."/>
            <person name="Mount S.M."/>
            <person name="Mu X."/>
            <person name="Myers E."/>
            <person name="Negre B."/>
            <person name="Newfeld S."/>
            <person name="Nielsen R."/>
            <person name="Noor M.A."/>
            <person name="O'Grady P."/>
            <person name="Pachter L."/>
            <person name="Papaceit M."/>
            <person name="Parisi M.J."/>
            <person name="Parisi M."/>
            <person name="Parts L."/>
            <person name="Pedersen J.S."/>
            <person name="Pesole G."/>
            <person name="Phillippy A.M."/>
            <person name="Ponting C.P."/>
            <person name="Pop M."/>
            <person name="Porcelli D."/>
            <person name="Powell J.R."/>
            <person name="Prohaska S."/>
            <person name="Pruitt K."/>
            <person name="Puig M."/>
            <person name="Quesneville H."/>
            <person name="Ram K.R."/>
            <person name="Rand D."/>
            <person name="Rasmussen M.D."/>
            <person name="Reed L.K."/>
            <person name="Reenan R."/>
            <person name="Reily A."/>
            <person name="Remington K.A."/>
            <person name="Rieger T.T."/>
            <person name="Ritchie M.G."/>
            <person name="Robin C."/>
            <person name="Rogers Y.H."/>
            <person name="Rohde C."/>
            <person name="Rozas J."/>
            <person name="Rubenfield M.J."/>
            <person name="Ruiz A."/>
            <person name="Russo S."/>
            <person name="Salzberg S.L."/>
            <person name="Sanchez-Gracia A."/>
            <person name="Saranga D.J."/>
            <person name="Sato H."/>
            <person name="Schaeffer S.W."/>
            <person name="Schatz M.C."/>
            <person name="Schlenke T."/>
            <person name="Schwartz R."/>
            <person name="Segarra C."/>
            <person name="Singh R.S."/>
            <person name="Sirot L."/>
            <person name="Sirota M."/>
            <person name="Sisneros N.B."/>
            <person name="Smith C.D."/>
            <person name="Smith T.F."/>
            <person name="Spieth J."/>
            <person name="Stage D.E."/>
            <person name="Stark A."/>
            <person name="Stephan W."/>
            <person name="Strausberg R.L."/>
            <person name="Strempel S."/>
            <person name="Sturgill D."/>
            <person name="Sutton G."/>
            <person name="Sutton G.G."/>
            <person name="Tao W."/>
            <person name="Teichmann S."/>
            <person name="Tobari Y.N."/>
            <person name="Tomimura Y."/>
            <person name="Tsolas J.M."/>
            <person name="Valente V.L."/>
            <person name="Venter E."/>
            <person name="Venter J.C."/>
            <person name="Vicario S."/>
            <person name="Vieira F.G."/>
            <person name="Vilella A.J."/>
            <person name="Villasante A."/>
            <person name="Walenz B."/>
            <person name="Wang J."/>
            <person name="Wasserman M."/>
            <person name="Watts T."/>
            <person name="Wilson D."/>
            <person name="Wilson R.K."/>
            <person name="Wing R.A."/>
            <person name="Wolfner M.F."/>
            <person name="Wong A."/>
            <person name="Wong G.K."/>
            <person name="Wu C.I."/>
            <person name="Wu G."/>
            <person name="Yamamoto D."/>
            <person name="Yang H.P."/>
            <person name="Yang S.P."/>
            <person name="Yorke J.A."/>
            <person name="Yoshida K."/>
            <person name="Zdobnov E."/>
            <person name="Zhang P."/>
            <person name="Zhang Y."/>
            <person name="Zimin A.V."/>
            <person name="Baldwin J."/>
            <person name="Abdouelleil A."/>
            <person name="Abdulkadir J."/>
            <person name="Abebe A."/>
            <person name="Abera B."/>
            <person name="Abreu J."/>
            <person name="Acer S.C."/>
            <person name="Aftuck L."/>
            <person name="Alexander A."/>
            <person name="An P."/>
            <person name="Anderson E."/>
            <person name="Anderson S."/>
            <person name="Arachi H."/>
            <person name="Azer M."/>
            <person name="Bachantsang P."/>
            <person name="Barry A."/>
            <person name="Bayul T."/>
            <person name="Berlin A."/>
            <person name="Bessette D."/>
            <person name="Bloom T."/>
            <person name="Blye J."/>
            <person name="Boguslavskiy L."/>
            <person name="Bonnet C."/>
            <person name="Boukhgalter B."/>
            <person name="Bourzgui I."/>
            <person name="Brown A."/>
            <person name="Cahill P."/>
            <person name="Channer S."/>
            <person name="Cheshatsang Y."/>
            <person name="Chuda L."/>
            <person name="Citroen M."/>
            <person name="Collymore A."/>
            <person name="Cooke P."/>
            <person name="Costello M."/>
            <person name="D'Aco K."/>
            <person name="Daza R."/>
            <person name="De Haan G."/>
            <person name="DeGray S."/>
            <person name="DeMaso C."/>
            <person name="Dhargay N."/>
            <person name="Dooley K."/>
            <person name="Dooley E."/>
            <person name="Doricent M."/>
            <person name="Dorje P."/>
            <person name="Dorjee K."/>
            <person name="Dupes A."/>
            <person name="Elong R."/>
            <person name="Falk J."/>
            <person name="Farina A."/>
            <person name="Faro S."/>
            <person name="Ferguson D."/>
            <person name="Fisher S."/>
            <person name="Foley C.D."/>
            <person name="Franke A."/>
            <person name="Friedrich D."/>
            <person name="Gadbois L."/>
            <person name="Gearin G."/>
            <person name="Gearin C.R."/>
            <person name="Giannoukos G."/>
            <person name="Goode T."/>
            <person name="Graham J."/>
            <person name="Grandbois E."/>
            <person name="Grewal S."/>
            <person name="Gyaltsen K."/>
            <person name="Hafez N."/>
            <person name="Hagos B."/>
            <person name="Hall J."/>
            <person name="Henson C."/>
            <person name="Hollinger A."/>
            <person name="Honan T."/>
            <person name="Huard M.D."/>
            <person name="Hughes L."/>
            <person name="Hurhula B."/>
            <person name="Husby M.E."/>
            <person name="Kamat A."/>
            <person name="Kanga B."/>
            <person name="Kashin S."/>
            <person name="Khazanovich D."/>
            <person name="Kisner P."/>
            <person name="Lance K."/>
            <person name="Lara M."/>
            <person name="Lee W."/>
            <person name="Lennon N."/>
            <person name="Letendre F."/>
            <person name="LeVine R."/>
            <person name="Lipovsky A."/>
            <person name="Liu X."/>
            <person name="Liu J."/>
            <person name="Liu S."/>
            <person name="Lokyitsang T."/>
            <person name="Lokyitsang Y."/>
            <person name="Lubonja R."/>
            <person name="Lui A."/>
            <person name="MacDonald P."/>
            <person name="Magnisalis V."/>
            <person name="Maru K."/>
            <person name="Matthews C."/>
            <person name="McCusker W."/>
            <person name="McDonough S."/>
            <person name="Mehta T."/>
            <person name="Meldrim J."/>
            <person name="Meneus L."/>
            <person name="Mihai O."/>
            <person name="Mihalev A."/>
            <person name="Mihova T."/>
            <person name="Mittelman R."/>
            <person name="Mlenga V."/>
            <person name="Montmayeur A."/>
            <person name="Mulrain L."/>
            <person name="Navidi A."/>
            <person name="Naylor J."/>
            <person name="Negash T."/>
            <person name="Nguyen T."/>
            <person name="Nguyen N."/>
            <person name="Nicol R."/>
            <person name="Norbu C."/>
            <person name="Norbu N."/>
            <person name="Novod N."/>
            <person name="O'Neill B."/>
            <person name="Osman S."/>
            <person name="Markiewicz E."/>
            <person name="Oyono O.L."/>
            <person name="Patti C."/>
            <person name="Phunkhang P."/>
            <person name="Pierre F."/>
            <person name="Priest M."/>
            <person name="Raghuraman S."/>
            <person name="Rege F."/>
            <person name="Reyes R."/>
            <person name="Rise C."/>
            <person name="Rogov P."/>
            <person name="Ross K."/>
            <person name="Ryan E."/>
            <person name="Settipalli S."/>
            <person name="Shea T."/>
            <person name="Sherpa N."/>
            <person name="Shi L."/>
            <person name="Shih D."/>
            <person name="Sparrow T."/>
            <person name="Spaulding J."/>
            <person name="Stalker J."/>
            <person name="Stange-Thomann N."/>
            <person name="Stavropoulos S."/>
            <person name="Stone C."/>
            <person name="Strader C."/>
            <person name="Tesfaye S."/>
            <person name="Thomson T."/>
            <person name="Thoulutsang Y."/>
            <person name="Thoulutsang D."/>
            <person name="Topham K."/>
            <person name="Topping I."/>
            <person name="Tsamla T."/>
            <person name="Vassiliev H."/>
            <person name="Vo A."/>
            <person name="Wangchuk T."/>
            <person name="Wangdi T."/>
            <person name="Weiand M."/>
            <person name="Wilkinson J."/>
            <person name="Wilson A."/>
            <person name="Yadav S."/>
            <person name="Young G."/>
            <person name="Yu Q."/>
            <person name="Zembek L."/>
            <person name="Zhong D."/>
            <person name="Zimmer A."/>
            <person name="Zwirko Z."/>
            <person name="Jaffe D.B."/>
            <person name="Alvarez P."/>
            <person name="Brockman W."/>
            <person name="Butler J."/>
            <person name="Chin C."/>
            <person name="Gnerre S."/>
            <person name="Grabherr M."/>
            <person name="Kleber M."/>
            <person name="Mauceli E."/>
            <person name="MacCallum I."/>
        </authorList>
    </citation>
    <scope>NUCLEOTIDE SEQUENCE [LARGE SCALE GENOMIC DNA]</scope>
    <source>
        <strain evidence="3 4">TSC#14021-0224.01</strain>
    </source>
</reference>
<proteinExistence type="predicted"/>
<dbReference type="GO" id="GO:0005576">
    <property type="term" value="C:extracellular region"/>
    <property type="evidence" value="ECO:0007669"/>
    <property type="project" value="InterPro"/>
</dbReference>
<dbReference type="InterPro" id="IPR030395">
    <property type="entry name" value="GP_PDE_dom"/>
</dbReference>
<dbReference type="GO" id="GO:0006629">
    <property type="term" value="P:lipid metabolic process"/>
    <property type="evidence" value="ECO:0007669"/>
    <property type="project" value="InterPro"/>
</dbReference>
<feature type="domain" description="GP-PDE" evidence="2">
    <location>
        <begin position="1"/>
        <end position="156"/>
    </location>
</feature>
<evidence type="ECO:0000256" key="1">
    <source>
        <dbReference type="SAM" id="Coils"/>
    </source>
</evidence>
<dbReference type="GO" id="GO:0007618">
    <property type="term" value="P:mating"/>
    <property type="evidence" value="ECO:0007669"/>
    <property type="project" value="InterPro"/>
</dbReference>